<reference evidence="2" key="1">
    <citation type="journal article" date="2023" name="Nat. Plants">
        <title>Single-cell RNA sequencing provides a high-resolution roadmap for understanding the multicellular compartmentation of specialized metabolism.</title>
        <authorList>
            <person name="Sun S."/>
            <person name="Shen X."/>
            <person name="Li Y."/>
            <person name="Li Y."/>
            <person name="Wang S."/>
            <person name="Li R."/>
            <person name="Zhang H."/>
            <person name="Shen G."/>
            <person name="Guo B."/>
            <person name="Wei J."/>
            <person name="Xu J."/>
            <person name="St-Pierre B."/>
            <person name="Chen S."/>
            <person name="Sun C."/>
        </authorList>
    </citation>
    <scope>NUCLEOTIDE SEQUENCE [LARGE SCALE GENOMIC DNA]</scope>
</reference>
<gene>
    <name evidence="1" type="ORF">M9H77_30993</name>
</gene>
<name>A0ACC0A2R7_CATRO</name>
<keyword evidence="2" id="KW-1185">Reference proteome</keyword>
<organism evidence="1 2">
    <name type="scientific">Catharanthus roseus</name>
    <name type="common">Madagascar periwinkle</name>
    <name type="synonym">Vinca rosea</name>
    <dbReference type="NCBI Taxonomy" id="4058"/>
    <lineage>
        <taxon>Eukaryota</taxon>
        <taxon>Viridiplantae</taxon>
        <taxon>Streptophyta</taxon>
        <taxon>Embryophyta</taxon>
        <taxon>Tracheophyta</taxon>
        <taxon>Spermatophyta</taxon>
        <taxon>Magnoliopsida</taxon>
        <taxon>eudicotyledons</taxon>
        <taxon>Gunneridae</taxon>
        <taxon>Pentapetalae</taxon>
        <taxon>asterids</taxon>
        <taxon>lamiids</taxon>
        <taxon>Gentianales</taxon>
        <taxon>Apocynaceae</taxon>
        <taxon>Rauvolfioideae</taxon>
        <taxon>Vinceae</taxon>
        <taxon>Catharanthinae</taxon>
        <taxon>Catharanthus</taxon>
    </lineage>
</organism>
<protein>
    <submittedName>
        <fullName evidence="1">Uncharacterized protein</fullName>
    </submittedName>
</protein>
<evidence type="ECO:0000313" key="1">
    <source>
        <dbReference type="EMBL" id="KAI5653806.1"/>
    </source>
</evidence>
<proteinExistence type="predicted"/>
<dbReference type="Proteomes" id="UP001060085">
    <property type="component" value="Linkage Group LG07"/>
</dbReference>
<accession>A0ACC0A2R7</accession>
<evidence type="ECO:0000313" key="2">
    <source>
        <dbReference type="Proteomes" id="UP001060085"/>
    </source>
</evidence>
<comment type="caution">
    <text evidence="1">The sequence shown here is derived from an EMBL/GenBank/DDBJ whole genome shotgun (WGS) entry which is preliminary data.</text>
</comment>
<dbReference type="EMBL" id="CM044707">
    <property type="protein sequence ID" value="KAI5653806.1"/>
    <property type="molecule type" value="Genomic_DNA"/>
</dbReference>
<sequence>MPNLVPMASFWGSGLCLWSPTVALHVLLNLGHGSCAMCLDSLRLRSCARNPHVGGIRASRFDTRFETLDFRQAIRVNCLNFKVNHMIYWEGTHVDEPSRTTSTSSSSYSLREIIPEREPIPVIDLSDDESVEGPEMAPISVNTIEFMATQTVENGSRSGPRRIIVGDLLKPWNSEYGKVAPGWGTNSFDKCRNGSICRISLDVSIAYTFMHVFENVRTITFRDIFQERPIPYGTVQVTPYHNITSSSGSYLSSRIVSPCRSSLAIYCLSGVI</sequence>